<keyword evidence="3" id="KW-1185">Reference proteome</keyword>
<feature type="region of interest" description="Disordered" evidence="1">
    <location>
        <begin position="93"/>
        <end position="138"/>
    </location>
</feature>
<feature type="region of interest" description="Disordered" evidence="1">
    <location>
        <begin position="241"/>
        <end position="262"/>
    </location>
</feature>
<sequence length="309" mass="35273">MAIGKNSRKSSVRSSVRAPKFLDKSNGFYGRLDEPEVTGDVEEVMGKEVEDSNREKGVVSSPSLSVVHVSAADEKEEAEVFGFNEGMMEDDVETLLQRKPSRRSSRWRRSSRRKQKEGRAEGDAARDERPCVGTETPVEPDVLEGTKVMIEVEMEKMKKLEEEKKVIHFAAREDADDQVLIRDKKRGRDEEGEEESRMKKEQEEGMKMVKRKNYRKALDRALRRGWEAFITNLYSVTLTPVTSSSPSLQKKQQHSSVLAELSDSPATRSTSFSGLLEMVKKPPETTCCEGVRRVWLRALHEMFEDEQLR</sequence>
<organism evidence="2 3">
    <name type="scientific">Larimichthys crocea</name>
    <name type="common">Large yellow croaker</name>
    <name type="synonym">Pseudosciaena crocea</name>
    <dbReference type="NCBI Taxonomy" id="215358"/>
    <lineage>
        <taxon>Eukaryota</taxon>
        <taxon>Metazoa</taxon>
        <taxon>Chordata</taxon>
        <taxon>Craniata</taxon>
        <taxon>Vertebrata</taxon>
        <taxon>Euteleostomi</taxon>
        <taxon>Actinopterygii</taxon>
        <taxon>Neopterygii</taxon>
        <taxon>Teleostei</taxon>
        <taxon>Neoteleostei</taxon>
        <taxon>Acanthomorphata</taxon>
        <taxon>Eupercaria</taxon>
        <taxon>Sciaenidae</taxon>
        <taxon>Larimichthys</taxon>
    </lineage>
</organism>
<evidence type="ECO:0000256" key="1">
    <source>
        <dbReference type="SAM" id="MobiDB-lite"/>
    </source>
</evidence>
<feature type="compositionally biased region" description="Basic and acidic residues" evidence="1">
    <location>
        <begin position="117"/>
        <end position="130"/>
    </location>
</feature>
<accession>A0A6G0HIG6</accession>
<evidence type="ECO:0000313" key="3">
    <source>
        <dbReference type="Proteomes" id="UP000424527"/>
    </source>
</evidence>
<comment type="caution">
    <text evidence="2">The sequence shown here is derived from an EMBL/GenBank/DDBJ whole genome shotgun (WGS) entry which is preliminary data.</text>
</comment>
<feature type="compositionally biased region" description="Basic residues" evidence="1">
    <location>
        <begin position="99"/>
        <end position="116"/>
    </location>
</feature>
<protein>
    <submittedName>
        <fullName evidence="2">Uncharacterized protein</fullName>
    </submittedName>
</protein>
<evidence type="ECO:0000313" key="2">
    <source>
        <dbReference type="EMBL" id="KAE8278994.1"/>
    </source>
</evidence>
<dbReference type="EMBL" id="REGW02000023">
    <property type="protein sequence ID" value="KAE8278994.1"/>
    <property type="molecule type" value="Genomic_DNA"/>
</dbReference>
<feature type="region of interest" description="Disordered" evidence="1">
    <location>
        <begin position="180"/>
        <end position="206"/>
    </location>
</feature>
<dbReference type="Proteomes" id="UP000424527">
    <property type="component" value="Unassembled WGS sequence"/>
</dbReference>
<gene>
    <name evidence="2" type="ORF">D5F01_LYC22576</name>
</gene>
<name>A0A6G0HIG6_LARCR</name>
<proteinExistence type="predicted"/>
<dbReference type="AlphaFoldDB" id="A0A6G0HIG6"/>
<reference evidence="2 3" key="1">
    <citation type="submission" date="2019-07" db="EMBL/GenBank/DDBJ databases">
        <title>Chromosome genome assembly for large yellow croaker.</title>
        <authorList>
            <person name="Xiao S."/>
        </authorList>
    </citation>
    <scope>NUCLEOTIDE SEQUENCE [LARGE SCALE GENOMIC DNA]</scope>
    <source>
        <strain evidence="2">JMULYC20181020</strain>
        <tissue evidence="2">Muscle</tissue>
    </source>
</reference>